<proteinExistence type="predicted"/>
<name>A0ABS7QL71_9ACTN</name>
<dbReference type="Gene3D" id="3.20.20.370">
    <property type="entry name" value="Glycoside hydrolase/deacetylase"/>
    <property type="match status" value="1"/>
</dbReference>
<dbReference type="EMBL" id="JAINZZ010000080">
    <property type="protein sequence ID" value="MBY8882632.1"/>
    <property type="molecule type" value="Genomic_DNA"/>
</dbReference>
<dbReference type="PROSITE" id="PS51677">
    <property type="entry name" value="NODB"/>
    <property type="match status" value="1"/>
</dbReference>
<evidence type="ECO:0000313" key="5">
    <source>
        <dbReference type="Proteomes" id="UP000778578"/>
    </source>
</evidence>
<gene>
    <name evidence="4" type="ORF">K7862_34080</name>
</gene>
<organism evidence="4 5">
    <name type="scientific">Actinacidiphila acidipaludis</name>
    <dbReference type="NCBI Taxonomy" id="2873382"/>
    <lineage>
        <taxon>Bacteria</taxon>
        <taxon>Bacillati</taxon>
        <taxon>Actinomycetota</taxon>
        <taxon>Actinomycetes</taxon>
        <taxon>Kitasatosporales</taxon>
        <taxon>Streptomycetaceae</taxon>
        <taxon>Actinacidiphila</taxon>
    </lineage>
</organism>
<dbReference type="InterPro" id="IPR011330">
    <property type="entry name" value="Glyco_hydro/deAcase_b/a-brl"/>
</dbReference>
<dbReference type="RefSeq" id="WP_222969105.1">
    <property type="nucleotide sequence ID" value="NZ_JAINZZ010000080.1"/>
</dbReference>
<dbReference type="PANTHER" id="PTHR10587">
    <property type="entry name" value="GLYCOSYL TRANSFERASE-RELATED"/>
    <property type="match status" value="1"/>
</dbReference>
<dbReference type="CDD" id="cd10917">
    <property type="entry name" value="CE4_NodB_like_6s_7s"/>
    <property type="match status" value="1"/>
</dbReference>
<dbReference type="Pfam" id="PF01522">
    <property type="entry name" value="Polysacc_deac_1"/>
    <property type="match status" value="1"/>
</dbReference>
<dbReference type="Proteomes" id="UP000778578">
    <property type="component" value="Unassembled WGS sequence"/>
</dbReference>
<accession>A0ABS7QL71</accession>
<feature type="compositionally biased region" description="Low complexity" evidence="1">
    <location>
        <begin position="62"/>
        <end position="75"/>
    </location>
</feature>
<comment type="caution">
    <text evidence="4">The sequence shown here is derived from an EMBL/GenBank/DDBJ whole genome shotgun (WGS) entry which is preliminary data.</text>
</comment>
<evidence type="ECO:0000313" key="4">
    <source>
        <dbReference type="EMBL" id="MBY8882632.1"/>
    </source>
</evidence>
<sequence length="284" mass="29727">MTERRGTPARFGSASQWTAVAAAVVVVVIAAVTSAWVAPGGRSSDGHAAALSLPGGQPAKPGGTSTGSTGAAGSAHRPAHSVAAVPDSIQHQPEIPGAVNITIDDGPDPVWTPKVLEVLRKHHVHATFCMIGPQAAAHPALVKQVVAEGHRLCDHTVHHDTTMDHKPFAYQKTEIMDALRMIETASGGARVYYYRAPGGAFTPASRALAAQQGMRPLGWNVDTKDFDRPGVPAIVDTVKGEIHNGPTILFHDGGGQRAQTVAALDQTLTWLKGQGYAFSFPKVG</sequence>
<feature type="transmembrane region" description="Helical" evidence="2">
    <location>
        <begin position="17"/>
        <end position="38"/>
    </location>
</feature>
<feature type="domain" description="NodB homology" evidence="3">
    <location>
        <begin position="97"/>
        <end position="279"/>
    </location>
</feature>
<dbReference type="InterPro" id="IPR002509">
    <property type="entry name" value="NODB_dom"/>
</dbReference>
<keyword evidence="5" id="KW-1185">Reference proteome</keyword>
<dbReference type="InterPro" id="IPR050248">
    <property type="entry name" value="Polysacc_deacetylase_ArnD"/>
</dbReference>
<feature type="region of interest" description="Disordered" evidence="1">
    <location>
        <begin position="41"/>
        <end position="81"/>
    </location>
</feature>
<dbReference type="SUPFAM" id="SSF88713">
    <property type="entry name" value="Glycoside hydrolase/deacetylase"/>
    <property type="match status" value="1"/>
</dbReference>
<reference evidence="4 5" key="1">
    <citation type="submission" date="2021-08" db="EMBL/GenBank/DDBJ databases">
        <title>WGS of actinomycetes from Thailand.</title>
        <authorList>
            <person name="Thawai C."/>
        </authorList>
    </citation>
    <scope>NUCLEOTIDE SEQUENCE [LARGE SCALE GENOMIC DNA]</scope>
    <source>
        <strain evidence="4 5">PLK6-54</strain>
    </source>
</reference>
<protein>
    <submittedName>
        <fullName evidence="4">Polysaccharide deacetylase family protein</fullName>
    </submittedName>
</protein>
<evidence type="ECO:0000256" key="2">
    <source>
        <dbReference type="SAM" id="Phobius"/>
    </source>
</evidence>
<keyword evidence="2" id="KW-0812">Transmembrane</keyword>
<keyword evidence="2" id="KW-1133">Transmembrane helix</keyword>
<evidence type="ECO:0000259" key="3">
    <source>
        <dbReference type="PROSITE" id="PS51677"/>
    </source>
</evidence>
<keyword evidence="2" id="KW-0472">Membrane</keyword>
<dbReference type="PANTHER" id="PTHR10587:SF137">
    <property type="entry name" value="4-DEOXY-4-FORMAMIDO-L-ARABINOSE-PHOSPHOUNDECAPRENOL DEFORMYLASE ARND-RELATED"/>
    <property type="match status" value="1"/>
</dbReference>
<evidence type="ECO:0000256" key="1">
    <source>
        <dbReference type="SAM" id="MobiDB-lite"/>
    </source>
</evidence>